<dbReference type="Pfam" id="PF13516">
    <property type="entry name" value="LRR_6"/>
    <property type="match status" value="1"/>
</dbReference>
<dbReference type="InterPro" id="IPR025875">
    <property type="entry name" value="Leu-rich_rpt_4"/>
</dbReference>
<name>A0A9R1TX53_9HYME</name>
<dbReference type="Pfam" id="PF12799">
    <property type="entry name" value="LRR_4"/>
    <property type="match status" value="1"/>
</dbReference>
<dbReference type="Proteomes" id="UP000694866">
    <property type="component" value="Unplaced"/>
</dbReference>
<dbReference type="RefSeq" id="XP_011301135.1">
    <property type="nucleotide sequence ID" value="XM_011302833.1"/>
</dbReference>
<dbReference type="KEGG" id="fas:105265379"/>
<keyword evidence="1" id="KW-0433">Leucine-rich repeat</keyword>
<dbReference type="SMART" id="SM00072">
    <property type="entry name" value="GuKc"/>
    <property type="match status" value="1"/>
</dbReference>
<keyword evidence="5 6" id="KW-0808">Transferase</keyword>
<dbReference type="AlphaFoldDB" id="A0A9R1TX53"/>
<dbReference type="Pfam" id="PF13855">
    <property type="entry name" value="LRR_8"/>
    <property type="match status" value="1"/>
</dbReference>
<protein>
    <submittedName>
        <fullName evidence="5 6">Leucine-rich repeat and guanylate kinase domain-containing protein isoform X1</fullName>
    </submittedName>
</protein>
<proteinExistence type="predicted"/>
<reference evidence="5 6" key="1">
    <citation type="submission" date="2025-04" db="UniProtKB">
        <authorList>
            <consortium name="RefSeq"/>
        </authorList>
    </citation>
    <scope>IDENTIFICATION</scope>
    <source>
        <strain evidence="5 6">USDA-PBARC FA_bdor</strain>
        <tissue evidence="5 6">Whole organism</tissue>
    </source>
</reference>
<keyword evidence="2" id="KW-0677">Repeat</keyword>
<dbReference type="Pfam" id="PF00625">
    <property type="entry name" value="Guanylate_kin"/>
    <property type="match status" value="1"/>
</dbReference>
<sequence>MEIIGEGRGISEIKWGDCILDENFWEEPNDIWEAEEIEGFLSDRMIENRLSLLAKCRYEDSYALTKCNLSRLNLVDIMELRKYKYLQYLNLSYNNINDLSPLEEFPYLTHLDVSHNNLTSATLSTPPLYLTHMNLSHNKITTIHDMSGFWSIIYLDLSHNSIELVSGLQNLKYLKYLDLSHNLIDCVRNLDDLNIEKLNLEFNRIAKFHSSPGEGLDNLRKLRILILNHNKISSLFFLHNAFYSLRIIDLGHNKIGDLLGVSNARAFLEEIDLRGNTCNTWPFYREVLLHAMPTLTCIDGCEVAVSEKISALAKFSPPVDLLASKALSRLILLEHLIPPIIHDNVIPYDQPDPVLVVLSGPSAVKKIILGLRIAKRMPDKVKYCRSYTTREFSAHEEARAYKFIDRENFNAMARNGEFLTVEELVGDSYGFHAEEIGILRKENKIGITQMDLGATIQLKHRYPNVKIILVMVNNEEIHEQWIRDKFKIFTWIKDSVENLLALTIGRLSRESNVESAVSKQNFVSQIISEIIQDLDLPNYCNYVRPQGTGATAMDIILQSRMMLGRVTKTAKEIITEKHIQFQNDPGSDERQENILQSTFSDLKIILDEHKNIIVDDEESKKKRRMNKYLKRREAIEEKGESPDAMSESSDDSHYRFFESLQRTDETKYLMNFYVDVVMRSRHLYIDRHLKNPGFYSLTVFTDDFHRALRSLEKFINTQVIDKFKECRIPDIIYRNEVIIPKIVEDILIEVNHPSL</sequence>
<accession>A0A9R1TX53</accession>
<dbReference type="PROSITE" id="PS51450">
    <property type="entry name" value="LRR"/>
    <property type="match status" value="5"/>
</dbReference>
<dbReference type="InterPro" id="IPR008145">
    <property type="entry name" value="GK/Ca_channel_bsu"/>
</dbReference>
<dbReference type="GO" id="GO:0016301">
    <property type="term" value="F:kinase activity"/>
    <property type="evidence" value="ECO:0007669"/>
    <property type="project" value="UniProtKB-KW"/>
</dbReference>
<dbReference type="SUPFAM" id="SSF52540">
    <property type="entry name" value="P-loop containing nucleoside triphosphate hydrolases"/>
    <property type="match status" value="1"/>
</dbReference>
<evidence type="ECO:0000259" key="3">
    <source>
        <dbReference type="PROSITE" id="PS50052"/>
    </source>
</evidence>
<evidence type="ECO:0000256" key="2">
    <source>
        <dbReference type="ARBA" id="ARBA00022737"/>
    </source>
</evidence>
<dbReference type="InterPro" id="IPR027417">
    <property type="entry name" value="P-loop_NTPase"/>
</dbReference>
<dbReference type="PROSITE" id="PS50052">
    <property type="entry name" value="GUANYLATE_KINASE_2"/>
    <property type="match status" value="1"/>
</dbReference>
<accession>A0A9R1T1P0</accession>
<dbReference type="InterPro" id="IPR008144">
    <property type="entry name" value="Guanylate_kin-like_dom"/>
</dbReference>
<gene>
    <name evidence="5 6" type="primary">LOC105265379</name>
</gene>
<dbReference type="SUPFAM" id="SSF52058">
    <property type="entry name" value="L domain-like"/>
    <property type="match status" value="1"/>
</dbReference>
<dbReference type="Gene3D" id="3.80.10.10">
    <property type="entry name" value="Ribonuclease Inhibitor"/>
    <property type="match status" value="2"/>
</dbReference>
<dbReference type="RefSeq" id="XP_011301136.1">
    <property type="nucleotide sequence ID" value="XM_011302834.1"/>
</dbReference>
<evidence type="ECO:0000313" key="5">
    <source>
        <dbReference type="RefSeq" id="XP_011301135.1"/>
    </source>
</evidence>
<feature type="domain" description="Guanylate kinase-like" evidence="3">
    <location>
        <begin position="353"/>
        <end position="575"/>
    </location>
</feature>
<dbReference type="SMART" id="SM00365">
    <property type="entry name" value="LRR_SD22"/>
    <property type="match status" value="6"/>
</dbReference>
<keyword evidence="4" id="KW-1185">Reference proteome</keyword>
<dbReference type="PANTHER" id="PTHR15454">
    <property type="entry name" value="NISCHARIN RELATED"/>
    <property type="match status" value="1"/>
</dbReference>
<dbReference type="GeneID" id="105265379"/>
<dbReference type="OrthoDB" id="6334211at2759"/>
<dbReference type="InterPro" id="IPR032675">
    <property type="entry name" value="LRR_dom_sf"/>
</dbReference>
<evidence type="ECO:0000313" key="4">
    <source>
        <dbReference type="Proteomes" id="UP000694866"/>
    </source>
</evidence>
<dbReference type="PANTHER" id="PTHR15454:SF56">
    <property type="entry name" value="PROTEIN PHOSPHATASE 1 REGULATORY SUBUNIT 7-RELATED"/>
    <property type="match status" value="1"/>
</dbReference>
<keyword evidence="5 6" id="KW-0418">Kinase</keyword>
<dbReference type="Gene3D" id="3.40.50.300">
    <property type="entry name" value="P-loop containing nucleotide triphosphate hydrolases"/>
    <property type="match status" value="1"/>
</dbReference>
<evidence type="ECO:0000313" key="6">
    <source>
        <dbReference type="RefSeq" id="XP_011301136.1"/>
    </source>
</evidence>
<organism evidence="4 6">
    <name type="scientific">Fopius arisanus</name>
    <dbReference type="NCBI Taxonomy" id="64838"/>
    <lineage>
        <taxon>Eukaryota</taxon>
        <taxon>Metazoa</taxon>
        <taxon>Ecdysozoa</taxon>
        <taxon>Arthropoda</taxon>
        <taxon>Hexapoda</taxon>
        <taxon>Insecta</taxon>
        <taxon>Pterygota</taxon>
        <taxon>Neoptera</taxon>
        <taxon>Endopterygota</taxon>
        <taxon>Hymenoptera</taxon>
        <taxon>Apocrita</taxon>
        <taxon>Ichneumonoidea</taxon>
        <taxon>Braconidae</taxon>
        <taxon>Opiinae</taxon>
        <taxon>Fopius</taxon>
    </lineage>
</organism>
<evidence type="ECO:0000256" key="1">
    <source>
        <dbReference type="ARBA" id="ARBA00022614"/>
    </source>
</evidence>
<dbReference type="GO" id="GO:0005737">
    <property type="term" value="C:cytoplasm"/>
    <property type="evidence" value="ECO:0007669"/>
    <property type="project" value="TreeGrafter"/>
</dbReference>
<dbReference type="InterPro" id="IPR001611">
    <property type="entry name" value="Leu-rich_rpt"/>
</dbReference>